<dbReference type="SUPFAM" id="SSF50156">
    <property type="entry name" value="PDZ domain-like"/>
    <property type="match status" value="1"/>
</dbReference>
<comment type="caution">
    <text evidence="4">The sequence shown here is derived from an EMBL/GenBank/DDBJ whole genome shotgun (WGS) entry which is preliminary data.</text>
</comment>
<dbReference type="EC" id="3.4.21.53" evidence="1"/>
<dbReference type="PANTHER" id="PTHR10046">
    <property type="entry name" value="ATP DEPENDENT LON PROTEASE FAMILY MEMBER"/>
    <property type="match status" value="1"/>
</dbReference>
<keyword evidence="1" id="KW-0645">Protease</keyword>
<sequence>MKRRGFTVLAGALITFVLTMAAVYAPIPYVILKPGPTVDTLGKDKDAEIIQISGTETSTSAGQLRLTTVGVQPEPNLVSAILGWFDGTEAVVPRELIYPPDETEEQVDQRNAEEFQASQTTAETAALRELGLPILVTVAKVAADGPSTGKLQEGDVISAVDGTAVESAPALTDLVRAKPAGTLRTLDVTRSGQKIAVQITTQEMDGQPRIGVEIQEKPPFTLEIKLDEIGGPSAGLMFTLGIIDKLTPEDLTGGKVVAGTGTIDGDGNVGEIGGIPQKLVGAKRAGAQVFLVPEGNCAEAKQNAVDGLPMYRVATLDDALSALEAMRAGRTPELC</sequence>
<feature type="active site" evidence="1">
    <location>
        <position position="233"/>
    </location>
</feature>
<keyword evidence="1" id="KW-0378">Hydrolase</keyword>
<accession>A0AAE3W347</accession>
<dbReference type="GO" id="GO:0005524">
    <property type="term" value="F:ATP binding"/>
    <property type="evidence" value="ECO:0007669"/>
    <property type="project" value="InterPro"/>
</dbReference>
<keyword evidence="5" id="KW-1185">Reference proteome</keyword>
<gene>
    <name evidence="4" type="ORF">J2S42_005288</name>
</gene>
<dbReference type="GO" id="GO:0004252">
    <property type="term" value="F:serine-type endopeptidase activity"/>
    <property type="evidence" value="ECO:0007669"/>
    <property type="project" value="UniProtKB-UniRule"/>
</dbReference>
<dbReference type="Gene3D" id="3.30.230.10">
    <property type="match status" value="1"/>
</dbReference>
<feature type="domain" description="PDZ" evidence="2">
    <location>
        <begin position="119"/>
        <end position="192"/>
    </location>
</feature>
<comment type="catalytic activity">
    <reaction evidence="1">
        <text>Hydrolysis of proteins in presence of ATP.</text>
        <dbReference type="EC" id="3.4.21.53"/>
    </reaction>
</comment>
<name>A0AAE3W347_9ACTN</name>
<dbReference type="Proteomes" id="UP001240236">
    <property type="component" value="Unassembled WGS sequence"/>
</dbReference>
<reference evidence="4 5" key="1">
    <citation type="submission" date="2023-07" db="EMBL/GenBank/DDBJ databases">
        <title>Sequencing the genomes of 1000 actinobacteria strains.</title>
        <authorList>
            <person name="Klenk H.-P."/>
        </authorList>
    </citation>
    <scope>NUCLEOTIDE SEQUENCE [LARGE SCALE GENOMIC DNA]</scope>
    <source>
        <strain evidence="4 5">DSM 44709</strain>
    </source>
</reference>
<dbReference type="AlphaFoldDB" id="A0AAE3W347"/>
<dbReference type="SUPFAM" id="SSF54211">
    <property type="entry name" value="Ribosomal protein S5 domain 2-like"/>
    <property type="match status" value="1"/>
</dbReference>
<dbReference type="GO" id="GO:0030163">
    <property type="term" value="P:protein catabolic process"/>
    <property type="evidence" value="ECO:0007669"/>
    <property type="project" value="InterPro"/>
</dbReference>
<dbReference type="InterPro" id="IPR008269">
    <property type="entry name" value="Lon_proteolytic"/>
</dbReference>
<dbReference type="Pfam" id="PF05362">
    <property type="entry name" value="Lon_C"/>
    <property type="match status" value="1"/>
</dbReference>
<feature type="domain" description="Lon proteolytic" evidence="3">
    <location>
        <begin position="228"/>
        <end position="326"/>
    </location>
</feature>
<comment type="similarity">
    <text evidence="1">Belongs to the peptidase S16 family.</text>
</comment>
<dbReference type="PROSITE" id="PS51786">
    <property type="entry name" value="LON_PROTEOLYTIC"/>
    <property type="match status" value="1"/>
</dbReference>
<keyword evidence="1" id="KW-0720">Serine protease</keyword>
<evidence type="ECO:0000313" key="4">
    <source>
        <dbReference type="EMBL" id="MDQ0368619.1"/>
    </source>
</evidence>
<dbReference type="GO" id="GO:0006508">
    <property type="term" value="P:proteolysis"/>
    <property type="evidence" value="ECO:0007669"/>
    <property type="project" value="UniProtKB-KW"/>
</dbReference>
<dbReference type="RefSeq" id="WP_307243280.1">
    <property type="nucleotide sequence ID" value="NZ_JAUSUZ010000001.1"/>
</dbReference>
<dbReference type="InterPro" id="IPR001478">
    <property type="entry name" value="PDZ"/>
</dbReference>
<dbReference type="InterPro" id="IPR014721">
    <property type="entry name" value="Ribsml_uS5_D2-typ_fold_subgr"/>
</dbReference>
<evidence type="ECO:0000259" key="3">
    <source>
        <dbReference type="PROSITE" id="PS51786"/>
    </source>
</evidence>
<dbReference type="PROSITE" id="PS50106">
    <property type="entry name" value="PDZ"/>
    <property type="match status" value="1"/>
</dbReference>
<dbReference type="Pfam" id="PF13180">
    <property type="entry name" value="PDZ_2"/>
    <property type="match status" value="1"/>
</dbReference>
<evidence type="ECO:0000256" key="1">
    <source>
        <dbReference type="PROSITE-ProRule" id="PRU01122"/>
    </source>
</evidence>
<dbReference type="InterPro" id="IPR036034">
    <property type="entry name" value="PDZ_sf"/>
</dbReference>
<organism evidence="4 5">
    <name type="scientific">Catenuloplanes indicus</name>
    <dbReference type="NCBI Taxonomy" id="137267"/>
    <lineage>
        <taxon>Bacteria</taxon>
        <taxon>Bacillati</taxon>
        <taxon>Actinomycetota</taxon>
        <taxon>Actinomycetes</taxon>
        <taxon>Micromonosporales</taxon>
        <taxon>Micromonosporaceae</taxon>
        <taxon>Catenuloplanes</taxon>
    </lineage>
</organism>
<evidence type="ECO:0000313" key="5">
    <source>
        <dbReference type="Proteomes" id="UP001240236"/>
    </source>
</evidence>
<dbReference type="InterPro" id="IPR020568">
    <property type="entry name" value="Ribosomal_Su5_D2-typ_SF"/>
</dbReference>
<protein>
    <recommendedName>
        <fullName evidence="1">endopeptidase La</fullName>
        <ecNumber evidence="1">3.4.21.53</ecNumber>
    </recommendedName>
</protein>
<dbReference type="EMBL" id="JAUSUZ010000001">
    <property type="protein sequence ID" value="MDQ0368619.1"/>
    <property type="molecule type" value="Genomic_DNA"/>
</dbReference>
<evidence type="ECO:0000259" key="2">
    <source>
        <dbReference type="PROSITE" id="PS50106"/>
    </source>
</evidence>
<dbReference type="GO" id="GO:0004176">
    <property type="term" value="F:ATP-dependent peptidase activity"/>
    <property type="evidence" value="ECO:0007669"/>
    <property type="project" value="UniProtKB-UniRule"/>
</dbReference>
<proteinExistence type="inferred from homology"/>
<dbReference type="InterPro" id="IPR027065">
    <property type="entry name" value="Lon_Prtase"/>
</dbReference>
<feature type="active site" evidence="1">
    <location>
        <position position="278"/>
    </location>
</feature>